<proteinExistence type="predicted"/>
<reference evidence="1 4" key="1">
    <citation type="submission" date="2015-09" db="EMBL/GenBank/DDBJ databases">
        <authorList>
            <consortium name="Pathogen Informatics"/>
        </authorList>
    </citation>
    <scope>NUCLEOTIDE SEQUENCE [LARGE SCALE GENOMIC DNA]</scope>
    <source>
        <strain evidence="1 4">2789STDY5834939</strain>
    </source>
</reference>
<dbReference type="OrthoDB" id="1862774at2"/>
<evidence type="ECO:0000313" key="2">
    <source>
        <dbReference type="EMBL" id="OUP71025.1"/>
    </source>
</evidence>
<evidence type="ECO:0000313" key="4">
    <source>
        <dbReference type="Proteomes" id="UP000095765"/>
    </source>
</evidence>
<evidence type="ECO:0000313" key="6">
    <source>
        <dbReference type="Proteomes" id="UP000260828"/>
    </source>
</evidence>
<dbReference type="EMBL" id="CZBE01000007">
    <property type="protein sequence ID" value="CUP56621.1"/>
    <property type="molecule type" value="Genomic_DNA"/>
</dbReference>
<dbReference type="RefSeq" id="WP_024730345.1">
    <property type="nucleotide sequence ID" value="NZ_CABIWA010000009.1"/>
</dbReference>
<dbReference type="Proteomes" id="UP000260828">
    <property type="component" value="Unassembled WGS sequence"/>
</dbReference>
<accession>A0A174PAX1</accession>
<dbReference type="GeneID" id="72465365"/>
<sequence length="170" mass="18310">MYTAMKIGGMVLVIACTTSIGISFARALTERVRELERTLAALSSLGTELSYSLAPPAEAVAKLDERETESAAFIPACASLCRRGKPFPQAWREAALMFHGALSQEDAEILAGLSDTLGQCGLEGELSSLEHTRTLLSMQLDTARARSATHGRLYRTLGLLTGAFVIIFFI</sequence>
<protein>
    <submittedName>
        <fullName evidence="1">Stage III sporulation protein SpoAB</fullName>
    </submittedName>
</protein>
<dbReference type="AlphaFoldDB" id="A0A174PAX1"/>
<dbReference type="InterPro" id="IPR014198">
    <property type="entry name" value="Spore_III_AB"/>
</dbReference>
<dbReference type="Proteomes" id="UP000095765">
    <property type="component" value="Unassembled WGS sequence"/>
</dbReference>
<evidence type="ECO:0000313" key="5">
    <source>
        <dbReference type="Proteomes" id="UP000196386"/>
    </source>
</evidence>
<reference evidence="2" key="3">
    <citation type="journal article" date="2018" name="BMC Genomics">
        <title>Whole genome sequencing and function prediction of 133 gut anaerobes isolated from chicken caecum in pure cultures.</title>
        <authorList>
            <person name="Medvecky M."/>
            <person name="Cejkova D."/>
            <person name="Polansky O."/>
            <person name="Karasova D."/>
            <person name="Kubasova T."/>
            <person name="Cizek A."/>
            <person name="Rychlik I."/>
        </authorList>
    </citation>
    <scope>NUCLEOTIDE SEQUENCE</scope>
    <source>
        <strain evidence="2">An175</strain>
    </source>
</reference>
<reference evidence="5" key="2">
    <citation type="submission" date="2017-04" db="EMBL/GenBank/DDBJ databases">
        <title>Function of individual gut microbiota members based on whole genome sequencing of pure cultures obtained from chicken caecum.</title>
        <authorList>
            <person name="Medvecky M."/>
            <person name="Cejkova D."/>
            <person name="Polansky O."/>
            <person name="Karasova D."/>
            <person name="Kubasova T."/>
            <person name="Cizek A."/>
            <person name="Rychlik I."/>
        </authorList>
    </citation>
    <scope>NUCLEOTIDE SEQUENCE [LARGE SCALE GENOMIC DNA]</scope>
    <source>
        <strain evidence="5">An175</strain>
    </source>
</reference>
<evidence type="ECO:0000313" key="3">
    <source>
        <dbReference type="EMBL" id="RGE69873.1"/>
    </source>
</evidence>
<dbReference type="PIRSF" id="PIRSF021435">
    <property type="entry name" value="SpoIIIAB"/>
    <property type="match status" value="1"/>
</dbReference>
<name>A0A174PAX1_9FIRM</name>
<dbReference type="Proteomes" id="UP000196386">
    <property type="component" value="Unassembled WGS sequence"/>
</dbReference>
<dbReference type="EMBL" id="QVME01000001">
    <property type="protein sequence ID" value="RGE69873.1"/>
    <property type="molecule type" value="Genomic_DNA"/>
</dbReference>
<dbReference type="Pfam" id="PF09548">
    <property type="entry name" value="Spore_III_AB"/>
    <property type="match status" value="1"/>
</dbReference>
<evidence type="ECO:0000313" key="1">
    <source>
        <dbReference type="EMBL" id="CUP56621.1"/>
    </source>
</evidence>
<gene>
    <name evidence="2" type="ORF">B5F11_02865</name>
    <name evidence="3" type="ORF">DXC40_02080</name>
    <name evidence="1" type="ORF">ERS852551_01203</name>
</gene>
<reference evidence="3 6" key="4">
    <citation type="submission" date="2018-08" db="EMBL/GenBank/DDBJ databases">
        <title>A genome reference for cultivated species of the human gut microbiota.</title>
        <authorList>
            <person name="Zou Y."/>
            <person name="Xue W."/>
            <person name="Luo G."/>
        </authorList>
    </citation>
    <scope>NUCLEOTIDE SEQUENCE [LARGE SCALE GENOMIC DNA]</scope>
    <source>
        <strain evidence="3 6">TF05-12AC</strain>
    </source>
</reference>
<organism evidence="1 4">
    <name type="scientific">Anaerotruncus colihominis</name>
    <dbReference type="NCBI Taxonomy" id="169435"/>
    <lineage>
        <taxon>Bacteria</taxon>
        <taxon>Bacillati</taxon>
        <taxon>Bacillota</taxon>
        <taxon>Clostridia</taxon>
        <taxon>Eubacteriales</taxon>
        <taxon>Oscillospiraceae</taxon>
        <taxon>Anaerotruncus</taxon>
    </lineage>
</organism>
<dbReference type="EMBL" id="NFKP01000002">
    <property type="protein sequence ID" value="OUP71025.1"/>
    <property type="molecule type" value="Genomic_DNA"/>
</dbReference>